<gene>
    <name evidence="2" type="ORF">ACH5RR_013319</name>
</gene>
<organism evidence="2 3">
    <name type="scientific">Cinchona calisaya</name>
    <dbReference type="NCBI Taxonomy" id="153742"/>
    <lineage>
        <taxon>Eukaryota</taxon>
        <taxon>Viridiplantae</taxon>
        <taxon>Streptophyta</taxon>
        <taxon>Embryophyta</taxon>
        <taxon>Tracheophyta</taxon>
        <taxon>Spermatophyta</taxon>
        <taxon>Magnoliopsida</taxon>
        <taxon>eudicotyledons</taxon>
        <taxon>Gunneridae</taxon>
        <taxon>Pentapetalae</taxon>
        <taxon>asterids</taxon>
        <taxon>lamiids</taxon>
        <taxon>Gentianales</taxon>
        <taxon>Rubiaceae</taxon>
        <taxon>Cinchonoideae</taxon>
        <taxon>Cinchoneae</taxon>
        <taxon>Cinchona</taxon>
    </lineage>
</organism>
<dbReference type="Proteomes" id="UP001630127">
    <property type="component" value="Unassembled WGS sequence"/>
</dbReference>
<evidence type="ECO:0000313" key="3">
    <source>
        <dbReference type="Proteomes" id="UP001630127"/>
    </source>
</evidence>
<feature type="region of interest" description="Disordered" evidence="1">
    <location>
        <begin position="66"/>
        <end position="106"/>
    </location>
</feature>
<proteinExistence type="predicted"/>
<feature type="compositionally biased region" description="Basic and acidic residues" evidence="1">
    <location>
        <begin position="69"/>
        <end position="78"/>
    </location>
</feature>
<feature type="compositionally biased region" description="Basic and acidic residues" evidence="1">
    <location>
        <begin position="137"/>
        <end position="153"/>
    </location>
</feature>
<keyword evidence="3" id="KW-1185">Reference proteome</keyword>
<comment type="caution">
    <text evidence="2">The sequence shown here is derived from an EMBL/GenBank/DDBJ whole genome shotgun (WGS) entry which is preliminary data.</text>
</comment>
<dbReference type="EMBL" id="JBJUIK010000006">
    <property type="protein sequence ID" value="KAL3524947.1"/>
    <property type="molecule type" value="Genomic_DNA"/>
</dbReference>
<name>A0ABD3A2C9_9GENT</name>
<evidence type="ECO:0000256" key="1">
    <source>
        <dbReference type="SAM" id="MobiDB-lite"/>
    </source>
</evidence>
<dbReference type="AlphaFoldDB" id="A0ABD3A2C9"/>
<reference evidence="2 3" key="1">
    <citation type="submission" date="2024-11" db="EMBL/GenBank/DDBJ databases">
        <title>A near-complete genome assembly of Cinchona calisaya.</title>
        <authorList>
            <person name="Lian D.C."/>
            <person name="Zhao X.W."/>
            <person name="Wei L."/>
        </authorList>
    </citation>
    <scope>NUCLEOTIDE SEQUENCE [LARGE SCALE GENOMIC DNA]</scope>
    <source>
        <tissue evidence="2">Nenye</tissue>
    </source>
</reference>
<feature type="region of interest" description="Disordered" evidence="1">
    <location>
        <begin position="119"/>
        <end position="158"/>
    </location>
</feature>
<sequence length="167" mass="19076">MHSYYFFEKSISSFQCCTIRKLKGLETRQTILQEALNLGMSVSIQVQFANIQSQYILESSLDNVDNDNEDGHHSNLELEDREDPVCTTNPDKTTVPAADYNDDDDEDVDDTFNYIMQCRDPQDLSGQDSEATEDDDAPAKKLKREEHSKKKNDLLPPHSFSLNFLCT</sequence>
<accession>A0ABD3A2C9</accession>
<evidence type="ECO:0000313" key="2">
    <source>
        <dbReference type="EMBL" id="KAL3524947.1"/>
    </source>
</evidence>
<protein>
    <submittedName>
        <fullName evidence="2">Uncharacterized protein</fullName>
    </submittedName>
</protein>